<sequence>MKHSEEVYKNNPLHGVSLEDVLKQMVAHYGWEILYAYLNLNCFKTKPSIASSLKFLKKTEWAKEKVEAFYMYQYKSLPKADSKQFELPPRDRIVPLHQKVGEPRELSLEDAENLRLKRAKKTREKNAGKADPWGNKPANPWGK</sequence>
<dbReference type="RefSeq" id="WP_130603458.1">
    <property type="nucleotide sequence ID" value="NZ_CP034759.1"/>
</dbReference>
<dbReference type="KEGG" id="lsd:EMK97_14720"/>
<name>A0A4P6PB27_9GAMM</name>
<evidence type="ECO:0000256" key="1">
    <source>
        <dbReference type="SAM" id="MobiDB-lite"/>
    </source>
</evidence>
<accession>A0A4P6PB27</accession>
<dbReference type="Proteomes" id="UP000290244">
    <property type="component" value="Chromosome"/>
</dbReference>
<evidence type="ECO:0000313" key="3">
    <source>
        <dbReference type="Proteomes" id="UP000290244"/>
    </source>
</evidence>
<evidence type="ECO:0000313" key="2">
    <source>
        <dbReference type="EMBL" id="QBG36882.1"/>
    </source>
</evidence>
<dbReference type="Gene3D" id="1.10.720.30">
    <property type="entry name" value="SAP domain"/>
    <property type="match status" value="1"/>
</dbReference>
<dbReference type="InterPro" id="IPR036361">
    <property type="entry name" value="SAP_dom_sf"/>
</dbReference>
<dbReference type="Pfam" id="PF09905">
    <property type="entry name" value="VF530"/>
    <property type="match status" value="1"/>
</dbReference>
<feature type="compositionally biased region" description="Basic and acidic residues" evidence="1">
    <location>
        <begin position="104"/>
        <end position="115"/>
    </location>
</feature>
<dbReference type="OrthoDB" id="9806870at2"/>
<protein>
    <submittedName>
        <fullName evidence="2">DUF2132 domain-containing protein</fullName>
    </submittedName>
</protein>
<proteinExistence type="predicted"/>
<dbReference type="GO" id="GO:0003677">
    <property type="term" value="F:DNA binding"/>
    <property type="evidence" value="ECO:0007669"/>
    <property type="project" value="InterPro"/>
</dbReference>
<dbReference type="EMBL" id="CP034759">
    <property type="protein sequence ID" value="QBG36882.1"/>
    <property type="molecule type" value="Genomic_DNA"/>
</dbReference>
<dbReference type="InterPro" id="IPR018668">
    <property type="entry name" value="DNA-binding_VF530-like"/>
</dbReference>
<reference evidence="2 3" key="1">
    <citation type="submission" date="2018-12" db="EMBL/GenBank/DDBJ databases">
        <title>Complete genome of Litorilituus sediminis.</title>
        <authorList>
            <person name="Liu A."/>
            <person name="Rong J."/>
        </authorList>
    </citation>
    <scope>NUCLEOTIDE SEQUENCE [LARGE SCALE GENOMIC DNA]</scope>
    <source>
        <strain evidence="2 3">JCM 17549</strain>
    </source>
</reference>
<gene>
    <name evidence="2" type="ORF">EMK97_14720</name>
</gene>
<organism evidence="2 3">
    <name type="scientific">Litorilituus sediminis</name>
    <dbReference type="NCBI Taxonomy" id="718192"/>
    <lineage>
        <taxon>Bacteria</taxon>
        <taxon>Pseudomonadati</taxon>
        <taxon>Pseudomonadota</taxon>
        <taxon>Gammaproteobacteria</taxon>
        <taxon>Alteromonadales</taxon>
        <taxon>Colwelliaceae</taxon>
        <taxon>Litorilituus</taxon>
    </lineage>
</organism>
<dbReference type="AlphaFoldDB" id="A0A4P6PB27"/>
<feature type="region of interest" description="Disordered" evidence="1">
    <location>
        <begin position="104"/>
        <end position="143"/>
    </location>
</feature>
<keyword evidence="3" id="KW-1185">Reference proteome</keyword>